<evidence type="ECO:0000313" key="2">
    <source>
        <dbReference type="Proteomes" id="UP000325105"/>
    </source>
</evidence>
<proteinExistence type="predicted"/>
<comment type="caution">
    <text evidence="1">The sequence shown here is derived from an EMBL/GenBank/DDBJ whole genome shotgun (WGS) entry which is preliminary data.</text>
</comment>
<organism evidence="1 2">
    <name type="scientific">Sphingobacterium allocomposti</name>
    <dbReference type="NCBI Taxonomy" id="415956"/>
    <lineage>
        <taxon>Bacteria</taxon>
        <taxon>Pseudomonadati</taxon>
        <taxon>Bacteroidota</taxon>
        <taxon>Sphingobacteriia</taxon>
        <taxon>Sphingobacteriales</taxon>
        <taxon>Sphingobacteriaceae</taxon>
        <taxon>Sphingobacterium</taxon>
    </lineage>
</organism>
<dbReference type="Proteomes" id="UP000325105">
    <property type="component" value="Unassembled WGS sequence"/>
</dbReference>
<keyword evidence="2" id="KW-1185">Reference proteome</keyword>
<accession>A0A5S5DKE5</accession>
<sequence>MEQNFTALRAIDQTDVNKKGCLTATFFLFVKTNFVSAYFATGLNINHNTMNKNYSMTKVKFSY</sequence>
<dbReference type="EMBL" id="VNHX01000007">
    <property type="protein sequence ID" value="TYP96135.1"/>
    <property type="molecule type" value="Genomic_DNA"/>
</dbReference>
<protein>
    <submittedName>
        <fullName evidence="1">Uncharacterized protein</fullName>
    </submittedName>
</protein>
<reference evidence="1 2" key="1">
    <citation type="submission" date="2019-07" db="EMBL/GenBank/DDBJ databases">
        <title>Genomic Encyclopedia of Archaeal and Bacterial Type Strains, Phase II (KMG-II): from individual species to whole genera.</title>
        <authorList>
            <person name="Goeker M."/>
        </authorList>
    </citation>
    <scope>NUCLEOTIDE SEQUENCE [LARGE SCALE GENOMIC DNA]</scope>
    <source>
        <strain evidence="1 2">DSM 18850</strain>
    </source>
</reference>
<name>A0A5S5DKE5_9SPHI</name>
<dbReference type="AlphaFoldDB" id="A0A5S5DKE5"/>
<evidence type="ECO:0000313" key="1">
    <source>
        <dbReference type="EMBL" id="TYP96135.1"/>
    </source>
</evidence>
<gene>
    <name evidence="1" type="ORF">BC792_10734</name>
</gene>